<dbReference type="GO" id="GO:0016491">
    <property type="term" value="F:oxidoreductase activity"/>
    <property type="evidence" value="ECO:0007669"/>
    <property type="project" value="UniProtKB-KW"/>
</dbReference>
<dbReference type="Pfam" id="PF13561">
    <property type="entry name" value="adh_short_C2"/>
    <property type="match status" value="1"/>
</dbReference>
<reference evidence="3 4" key="1">
    <citation type="submission" date="2017-02" db="EMBL/GenBank/DDBJ databases">
        <title>The new phylogeny of genus Mycobacterium.</title>
        <authorList>
            <person name="Tortoli E."/>
            <person name="Trovato A."/>
            <person name="Cirillo D.M."/>
        </authorList>
    </citation>
    <scope>NUCLEOTIDE SEQUENCE [LARGE SCALE GENOMIC DNA]</scope>
    <source>
        <strain evidence="3 4">RW6</strain>
    </source>
</reference>
<proteinExistence type="inferred from homology"/>
<dbReference type="SUPFAM" id="SSF51735">
    <property type="entry name" value="NAD(P)-binding Rossmann-fold domains"/>
    <property type="match status" value="1"/>
</dbReference>
<evidence type="ECO:0000256" key="2">
    <source>
        <dbReference type="ARBA" id="ARBA00023002"/>
    </source>
</evidence>
<comment type="caution">
    <text evidence="3">The sequence shown here is derived from an EMBL/GenBank/DDBJ whole genome shotgun (WGS) entry which is preliminary data.</text>
</comment>
<dbReference type="RefSeq" id="WP_083165253.1">
    <property type="nucleotide sequence ID" value="NZ_MVHF01000016.1"/>
</dbReference>
<dbReference type="PANTHER" id="PTHR24321:SF14">
    <property type="entry name" value="SHORT-CHAIN TYPE DEHYDROGENASE_REDUCTASE BLR2146-RELATED"/>
    <property type="match status" value="1"/>
</dbReference>
<accession>A0A1X0AWS5</accession>
<evidence type="ECO:0000313" key="4">
    <source>
        <dbReference type="Proteomes" id="UP000192448"/>
    </source>
</evidence>
<evidence type="ECO:0000256" key="1">
    <source>
        <dbReference type="ARBA" id="ARBA00006484"/>
    </source>
</evidence>
<keyword evidence="2" id="KW-0560">Oxidoreductase</keyword>
<dbReference type="Pfam" id="PF00106">
    <property type="entry name" value="adh_short"/>
    <property type="match status" value="1"/>
</dbReference>
<sequence>MSGSLRDVVVVVGAGGMGHAIARRIAAGRKVLLADVDAHRAERIADELAGDGHVVVPARVDVSEVESVTSLAALASESGSVVNVVHTAGLSPEQAPVEAILAVDLLGVALTLDAFQPVIAPGGAGVVIASMAGHFGPTLPADAQHSLATAPSRNLLALPVCAPDQVTTPQAAYILAKRANHLRVAAAAAAWGERGARINTISPGVISTAMGRRELGAASGDGVRAMIAGSGVQRIGTPEDIAAATEFLLSSNASFITGTDLIVDGGVTAAVRPALTG</sequence>
<dbReference type="PRINTS" id="PR00081">
    <property type="entry name" value="GDHRDH"/>
</dbReference>
<dbReference type="PANTHER" id="PTHR24321">
    <property type="entry name" value="DEHYDROGENASES, SHORT CHAIN"/>
    <property type="match status" value="1"/>
</dbReference>
<dbReference type="Gene3D" id="3.40.50.720">
    <property type="entry name" value="NAD(P)-binding Rossmann-like Domain"/>
    <property type="match status" value="1"/>
</dbReference>
<dbReference type="EMBL" id="MVHF01000016">
    <property type="protein sequence ID" value="ORA34500.1"/>
    <property type="molecule type" value="Genomic_DNA"/>
</dbReference>
<dbReference type="Proteomes" id="UP000192448">
    <property type="component" value="Unassembled WGS sequence"/>
</dbReference>
<evidence type="ECO:0000313" key="3">
    <source>
        <dbReference type="EMBL" id="ORA34500.1"/>
    </source>
</evidence>
<gene>
    <name evidence="3" type="ORF">BST13_17355</name>
</gene>
<name>A0A1X0AWS5_9MYCO</name>
<dbReference type="OrthoDB" id="9803333at2"/>
<dbReference type="InterPro" id="IPR036291">
    <property type="entry name" value="NAD(P)-bd_dom_sf"/>
</dbReference>
<dbReference type="NCBIfam" id="NF005395">
    <property type="entry name" value="PRK06940.1"/>
    <property type="match status" value="1"/>
</dbReference>
<dbReference type="AlphaFoldDB" id="A0A1X0AWS5"/>
<dbReference type="InterPro" id="IPR002347">
    <property type="entry name" value="SDR_fam"/>
</dbReference>
<dbReference type="STRING" id="1927124.BST13_17355"/>
<comment type="similarity">
    <text evidence="1">Belongs to the short-chain dehydrogenases/reductases (SDR) family.</text>
</comment>
<organism evidence="3 4">
    <name type="scientific">Mycobacterium aquaticum</name>
    <dbReference type="NCBI Taxonomy" id="1927124"/>
    <lineage>
        <taxon>Bacteria</taxon>
        <taxon>Bacillati</taxon>
        <taxon>Actinomycetota</taxon>
        <taxon>Actinomycetes</taxon>
        <taxon>Mycobacteriales</taxon>
        <taxon>Mycobacteriaceae</taxon>
        <taxon>Mycobacterium</taxon>
    </lineage>
</organism>
<keyword evidence="4" id="KW-1185">Reference proteome</keyword>
<protein>
    <submittedName>
        <fullName evidence="3">Short-chain dehydrogenase</fullName>
    </submittedName>
</protein>